<sequence length="1009" mass="116954">MAYSLIANSGIHITTFPLEIKTKEKFSLWFHEWYDTTNGEWILDLAHEVTTDTNRYFFKKKKLSEYGFLSEATGSGDIDVSSLADEGITPLMIDEDMQCAGEIYKMSFSDKGNTLTFFENKWLPLPYFFKRSETKFKFGPLNWSRFMLIPIDSTEQYRRYNVVLAFDTRTVEQSSKYEECPIFPDQFMTEMKFEVCKQEFYLMDFCSPKQEWEYINDYLFSLVHPNISSVGKIKTGKRFSYIASYYLLIDYIAQNELFPKVSLFKDKDTLVKDVDMVIDIGNSRTTALLVEDNSNFNQVNLLELIDYTNLLKSDSNVTRINSYKEPFDMRLAFRKVDFGDFGIQGSKQFVYPSFVRLGKEANHLIHRATESVSNKESLSTMSSPKRYLWDGHKSKDEWNFMVLDGEKDNHILNIPGISEHLQSNGQLAINGTGGQSYHYSRRSLMTFAFLEMLVQAQVQINNNQYRIDRGDMTLPRRIRRMVVTCPTAMSKLEREALVKCANDAVKLLNLFKNEDYRVDIAPAITTFKDAESKWYYDEATCSQLVYIYGEIGWKYKGSCQEFFNLYGKKAQNSIQPELTIGSLDIGAGTSDLMISRYSYTKGDVTTITPEPLFYDSFYYAGDEMLNELIRKIMFFSSNSAFRKKMKGLSEMDYRQRMRNFFGPDYTGQTIADRKLRRDFNIQYSIPLMHYFLDMLANDIKDCTVRYSDVFEDCPPNERIKTGFKKYFSFDLEDLEWEFNKFVVSDVISRAFEPLLKKIATIMYAYNCDIVLLSGRPSSLSPIRNIFLKYYSVSPNRLILLNDYFVGHWYPNKNNTGKATAKTIVAMGALVGYYATSLGNLDKFLIDKSQLDKKLKSVINYIESSREGQPIEYFITPDKNMGELMVSSLPTTLNVRQIGLDSYPSRKLYVIDFNQHKMLERIRSKAIQEGTSINETQALAKVKEIIDDLRLRMPFQLSIERDEDDKEKLIITAIVDKKGNELADSNIEINIQSLGADERYWLDTGAFDIQ</sequence>
<dbReference type="InterPro" id="IPR009216">
    <property type="entry name" value="Virulence_factor_SrfB"/>
</dbReference>
<dbReference type="RefSeq" id="WP_121736249.1">
    <property type="nucleotide sequence ID" value="NZ_QXXG01000002.1"/>
</dbReference>
<dbReference type="OrthoDB" id="5437169at2"/>
<dbReference type="Proteomes" id="UP000278164">
    <property type="component" value="Unassembled WGS sequence"/>
</dbReference>
<comment type="caution">
    <text evidence="1">The sequence shown here is derived from an EMBL/GenBank/DDBJ whole genome shotgun (WGS) entry which is preliminary data.</text>
</comment>
<proteinExistence type="predicted"/>
<name>A0A3L7ZNE6_PARDI</name>
<dbReference type="EMBL" id="RAYI01000019">
    <property type="protein sequence ID" value="RLT73229.1"/>
    <property type="molecule type" value="Genomic_DNA"/>
</dbReference>
<protein>
    <submittedName>
        <fullName evidence="1">Virulence factor SrfB</fullName>
    </submittedName>
</protein>
<evidence type="ECO:0000313" key="1">
    <source>
        <dbReference type="EMBL" id="RLT73229.1"/>
    </source>
</evidence>
<reference evidence="1 2" key="1">
    <citation type="submission" date="2018-09" db="EMBL/GenBank/DDBJ databases">
        <title>Murine metabolic-syndrome-specific gut microbial biobank.</title>
        <authorList>
            <person name="Liu C."/>
        </authorList>
    </citation>
    <scope>NUCLEOTIDE SEQUENCE [LARGE SCALE GENOMIC DNA]</scope>
    <source>
        <strain evidence="1 2">8-P5</strain>
    </source>
</reference>
<gene>
    <name evidence="1" type="ORF">D7V78_11000</name>
</gene>
<dbReference type="Pfam" id="PF07520">
    <property type="entry name" value="SrfB"/>
    <property type="match status" value="1"/>
</dbReference>
<evidence type="ECO:0000313" key="2">
    <source>
        <dbReference type="Proteomes" id="UP000278164"/>
    </source>
</evidence>
<accession>A0A3L7ZNE6</accession>
<organism evidence="1 2">
    <name type="scientific">Parabacteroides distasonis</name>
    <dbReference type="NCBI Taxonomy" id="823"/>
    <lineage>
        <taxon>Bacteria</taxon>
        <taxon>Pseudomonadati</taxon>
        <taxon>Bacteroidota</taxon>
        <taxon>Bacteroidia</taxon>
        <taxon>Bacteroidales</taxon>
        <taxon>Tannerellaceae</taxon>
        <taxon>Parabacteroides</taxon>
    </lineage>
</organism>
<dbReference type="AlphaFoldDB" id="A0A3L7ZNE6"/>